<keyword evidence="9" id="KW-1185">Reference proteome</keyword>
<sequence>MGNLFATRKCEVVPKNKRPVIGILFQDSSERFIKFGKSYLASSYVKYIESAGARVVPIRIDLSKEELEALFNSINGVLFPGGGASLSDSGYLRTAKIIYDLALQAYDKDDPFPLWGTCLGFELLNIVTSGLGKEEFLASCDAENYSIPLEFTHDAYGSRMFGSAPDGVMKTLKDQAVTFNMHKKCVTIERFWATNATAGFFNVLSTNKDRNGIEFISTVEGKKYPIYGTQWHPEKHQFEWEPTEAIDHSPDAIHAGQYMADFFVNQARQNTHHFATAEEEEKALIYQCNPIDTSEESTFQQCYFF</sequence>
<evidence type="ECO:0000313" key="8">
    <source>
        <dbReference type="EMBL" id="KAJ7390169.1"/>
    </source>
</evidence>
<comment type="similarity">
    <text evidence="2">Belongs to the peptidase C26 family.</text>
</comment>
<comment type="caution">
    <text evidence="8">The sequence shown here is derived from an EMBL/GenBank/DDBJ whole genome shotgun (WGS) entry which is preliminary data.</text>
</comment>
<feature type="active site" description="Nucleophile" evidence="6 7">
    <location>
        <position position="118"/>
    </location>
</feature>
<dbReference type="EMBL" id="MU825419">
    <property type="protein sequence ID" value="KAJ7390169.1"/>
    <property type="molecule type" value="Genomic_DNA"/>
</dbReference>
<dbReference type="PROSITE" id="PS51275">
    <property type="entry name" value="PEPTIDASE_C26_GGH"/>
    <property type="match status" value="1"/>
</dbReference>
<dbReference type="GO" id="GO:0005773">
    <property type="term" value="C:vacuole"/>
    <property type="evidence" value="ECO:0007669"/>
    <property type="project" value="TreeGrafter"/>
</dbReference>
<dbReference type="PANTHER" id="PTHR11315:SF0">
    <property type="entry name" value="FOLATE GAMMA-GLUTAMYL HYDROLASE"/>
    <property type="match status" value="1"/>
</dbReference>
<evidence type="ECO:0000256" key="5">
    <source>
        <dbReference type="ARBA" id="ARBA00022801"/>
    </source>
</evidence>
<reference evidence="8" key="1">
    <citation type="submission" date="2023-01" db="EMBL/GenBank/DDBJ databases">
        <title>Genome assembly of the deep-sea coral Lophelia pertusa.</title>
        <authorList>
            <person name="Herrera S."/>
            <person name="Cordes E."/>
        </authorList>
    </citation>
    <scope>NUCLEOTIDE SEQUENCE</scope>
    <source>
        <strain evidence="8">USNM1676648</strain>
        <tissue evidence="8">Polyp</tissue>
    </source>
</reference>
<dbReference type="SUPFAM" id="SSF52317">
    <property type="entry name" value="Class I glutamine amidotransferase-like"/>
    <property type="match status" value="1"/>
</dbReference>
<proteinExistence type="inferred from homology"/>
<evidence type="ECO:0000256" key="1">
    <source>
        <dbReference type="ARBA" id="ARBA00004239"/>
    </source>
</evidence>
<dbReference type="Gene3D" id="3.40.50.880">
    <property type="match status" value="1"/>
</dbReference>
<dbReference type="FunFam" id="3.40.50.880:FF:000024">
    <property type="entry name" value="Folate gamma-glutamyl hydrolase"/>
    <property type="match status" value="1"/>
</dbReference>
<dbReference type="GO" id="GO:0005576">
    <property type="term" value="C:extracellular region"/>
    <property type="evidence" value="ECO:0007669"/>
    <property type="project" value="UniProtKB-SubCell"/>
</dbReference>
<comment type="catalytic activity">
    <reaction evidence="7">
        <text>(6S)-5,6,7,8-tetrahydrofolyl-(gamma-L-Glu)(n) + (n-1) H2O = (6S)-5,6,7,8-tetrahydrofolate + (n-1) L-glutamate</text>
        <dbReference type="Rhea" id="RHEA:56784"/>
        <dbReference type="Rhea" id="RHEA-COMP:14738"/>
        <dbReference type="ChEBI" id="CHEBI:15377"/>
        <dbReference type="ChEBI" id="CHEBI:29985"/>
        <dbReference type="ChEBI" id="CHEBI:57453"/>
        <dbReference type="ChEBI" id="CHEBI:141005"/>
        <dbReference type="EC" id="3.4.19.9"/>
    </reaction>
</comment>
<evidence type="ECO:0000313" key="9">
    <source>
        <dbReference type="Proteomes" id="UP001163046"/>
    </source>
</evidence>
<evidence type="ECO:0000256" key="7">
    <source>
        <dbReference type="PROSITE-ProRule" id="PRU00607"/>
    </source>
</evidence>
<evidence type="ECO:0000256" key="6">
    <source>
        <dbReference type="PIRSR" id="PIRSR615527-1"/>
    </source>
</evidence>
<comment type="subcellular location">
    <subcellularLocation>
        <location evidence="1">Secreted</location>
        <location evidence="1">Extracellular space</location>
    </subcellularLocation>
</comment>
<dbReference type="Proteomes" id="UP001163046">
    <property type="component" value="Unassembled WGS sequence"/>
</dbReference>
<feature type="active site" evidence="7">
    <location>
        <position position="232"/>
    </location>
</feature>
<organism evidence="8 9">
    <name type="scientific">Desmophyllum pertusum</name>
    <dbReference type="NCBI Taxonomy" id="174260"/>
    <lineage>
        <taxon>Eukaryota</taxon>
        <taxon>Metazoa</taxon>
        <taxon>Cnidaria</taxon>
        <taxon>Anthozoa</taxon>
        <taxon>Hexacorallia</taxon>
        <taxon>Scleractinia</taxon>
        <taxon>Caryophylliina</taxon>
        <taxon>Caryophylliidae</taxon>
        <taxon>Desmophyllum</taxon>
    </lineage>
</organism>
<dbReference type="OrthoDB" id="64220at2759"/>
<gene>
    <name evidence="8" type="ORF">OS493_026676</name>
</gene>
<dbReference type="GO" id="GO:0034722">
    <property type="term" value="F:gamma-glutamyl-peptidase activity"/>
    <property type="evidence" value="ECO:0007669"/>
    <property type="project" value="UniProtKB-UniRule"/>
</dbReference>
<dbReference type="PROSITE" id="PS51273">
    <property type="entry name" value="GATASE_TYPE_1"/>
    <property type="match status" value="1"/>
</dbReference>
<feature type="active site" description="Proton donor" evidence="6">
    <location>
        <position position="232"/>
    </location>
</feature>
<evidence type="ECO:0000256" key="4">
    <source>
        <dbReference type="ARBA" id="ARBA00022729"/>
    </source>
</evidence>
<keyword evidence="4" id="KW-0732">Signal</keyword>
<dbReference type="Pfam" id="PF07722">
    <property type="entry name" value="Peptidase_C26"/>
    <property type="match status" value="1"/>
</dbReference>
<protein>
    <recommendedName>
        <fullName evidence="7">folate gamma-glutamyl hydrolase</fullName>
        <ecNumber evidence="7">3.4.19.9</ecNumber>
    </recommendedName>
</protein>
<dbReference type="EC" id="3.4.19.9" evidence="7"/>
<dbReference type="GO" id="GO:0046900">
    <property type="term" value="P:tetrahydrofolylpolyglutamate metabolic process"/>
    <property type="evidence" value="ECO:0007669"/>
    <property type="project" value="TreeGrafter"/>
</dbReference>
<evidence type="ECO:0000256" key="2">
    <source>
        <dbReference type="ARBA" id="ARBA00011083"/>
    </source>
</evidence>
<keyword evidence="3" id="KW-0964">Secreted</keyword>
<keyword evidence="5 7" id="KW-0378">Hydrolase</keyword>
<name>A0A9W9ZZQ2_9CNID</name>
<dbReference type="InterPro" id="IPR015527">
    <property type="entry name" value="Pept_C26_g-glut_hydrolase"/>
</dbReference>
<dbReference type="AlphaFoldDB" id="A0A9W9ZZQ2"/>
<dbReference type="InterPro" id="IPR011697">
    <property type="entry name" value="Peptidase_C26"/>
</dbReference>
<evidence type="ECO:0000256" key="3">
    <source>
        <dbReference type="ARBA" id="ARBA00022525"/>
    </source>
</evidence>
<dbReference type="InterPro" id="IPR029062">
    <property type="entry name" value="Class_I_gatase-like"/>
</dbReference>
<dbReference type="PANTHER" id="PTHR11315">
    <property type="entry name" value="PROTEASE FAMILY C26 GAMMA-GLUTAMYL HYDROLASE"/>
    <property type="match status" value="1"/>
</dbReference>
<accession>A0A9W9ZZQ2</accession>